<evidence type="ECO:0000259" key="5">
    <source>
        <dbReference type="PROSITE" id="PS50931"/>
    </source>
</evidence>
<keyword evidence="2" id="KW-0805">Transcription regulation</keyword>
<dbReference type="InterPro" id="IPR036388">
    <property type="entry name" value="WH-like_DNA-bd_sf"/>
</dbReference>
<evidence type="ECO:0000313" key="6">
    <source>
        <dbReference type="EMBL" id="EQD40250.1"/>
    </source>
</evidence>
<name>T1AEC8_9ZZZZ</name>
<dbReference type="InterPro" id="IPR000847">
    <property type="entry name" value="LysR_HTH_N"/>
</dbReference>
<sequence length="130" mass="14329">MIMRPDLDAIRALDAVVRHGGFAQAAAALHRVQSTVSYQVGKLEAQLGVPLLDRTHYRVQLTPAGEALLAEGRRLLGQADHMAWMAQQFSDGWEPRLTVILDGILPLEASLRALKTLAEEKVPTRIQLKV</sequence>
<dbReference type="Gene3D" id="1.10.10.10">
    <property type="entry name" value="Winged helix-like DNA-binding domain superfamily/Winged helix DNA-binding domain"/>
    <property type="match status" value="1"/>
</dbReference>
<evidence type="ECO:0000256" key="1">
    <source>
        <dbReference type="ARBA" id="ARBA00009437"/>
    </source>
</evidence>
<evidence type="ECO:0000256" key="4">
    <source>
        <dbReference type="ARBA" id="ARBA00023163"/>
    </source>
</evidence>
<reference evidence="6" key="1">
    <citation type="submission" date="2013-08" db="EMBL/GenBank/DDBJ databases">
        <authorList>
            <person name="Mendez C."/>
            <person name="Richter M."/>
            <person name="Ferrer M."/>
            <person name="Sanchez J."/>
        </authorList>
    </citation>
    <scope>NUCLEOTIDE SEQUENCE</scope>
</reference>
<dbReference type="Pfam" id="PF00126">
    <property type="entry name" value="HTH_1"/>
    <property type="match status" value="1"/>
</dbReference>
<comment type="caution">
    <text evidence="6">The sequence shown here is derived from an EMBL/GenBank/DDBJ whole genome shotgun (WGS) entry which is preliminary data.</text>
</comment>
<dbReference type="EMBL" id="AUZX01012140">
    <property type="protein sequence ID" value="EQD40250.1"/>
    <property type="molecule type" value="Genomic_DNA"/>
</dbReference>
<organism evidence="6">
    <name type="scientific">mine drainage metagenome</name>
    <dbReference type="NCBI Taxonomy" id="410659"/>
    <lineage>
        <taxon>unclassified sequences</taxon>
        <taxon>metagenomes</taxon>
        <taxon>ecological metagenomes</taxon>
    </lineage>
</organism>
<feature type="domain" description="HTH lysR-type" evidence="5">
    <location>
        <begin position="5"/>
        <end position="62"/>
    </location>
</feature>
<keyword evidence="3" id="KW-0238">DNA-binding</keyword>
<keyword evidence="4" id="KW-0804">Transcription</keyword>
<feature type="non-terminal residue" evidence="6">
    <location>
        <position position="130"/>
    </location>
</feature>
<proteinExistence type="inferred from homology"/>
<evidence type="ECO:0000256" key="2">
    <source>
        <dbReference type="ARBA" id="ARBA00023015"/>
    </source>
</evidence>
<dbReference type="GO" id="GO:0000976">
    <property type="term" value="F:transcription cis-regulatory region binding"/>
    <property type="evidence" value="ECO:0007669"/>
    <property type="project" value="TreeGrafter"/>
</dbReference>
<dbReference type="PANTHER" id="PTHR30126:SF4">
    <property type="entry name" value="LYSR FAMILY TRANSCRIPTIONAL REGULATOR"/>
    <property type="match status" value="1"/>
</dbReference>
<accession>T1AEC8</accession>
<dbReference type="GO" id="GO:0003700">
    <property type="term" value="F:DNA-binding transcription factor activity"/>
    <property type="evidence" value="ECO:0007669"/>
    <property type="project" value="InterPro"/>
</dbReference>
<dbReference type="AlphaFoldDB" id="T1AEC8"/>
<gene>
    <name evidence="6" type="ORF">B1A_16516</name>
</gene>
<evidence type="ECO:0000256" key="3">
    <source>
        <dbReference type="ARBA" id="ARBA00023125"/>
    </source>
</evidence>
<dbReference type="PROSITE" id="PS50931">
    <property type="entry name" value="HTH_LYSR"/>
    <property type="match status" value="1"/>
</dbReference>
<comment type="similarity">
    <text evidence="1">Belongs to the LysR transcriptional regulatory family.</text>
</comment>
<protein>
    <submittedName>
        <fullName evidence="6">Bacterial regulatory protein, LysR domain protein</fullName>
    </submittedName>
</protein>
<dbReference type="InterPro" id="IPR036390">
    <property type="entry name" value="WH_DNA-bd_sf"/>
</dbReference>
<dbReference type="PRINTS" id="PR00039">
    <property type="entry name" value="HTHLYSR"/>
</dbReference>
<reference evidence="6" key="2">
    <citation type="journal article" date="2014" name="ISME J.">
        <title>Microbial stratification in low pH oxic and suboxic macroscopic growths along an acid mine drainage.</title>
        <authorList>
            <person name="Mendez-Garcia C."/>
            <person name="Mesa V."/>
            <person name="Sprenger R.R."/>
            <person name="Richter M."/>
            <person name="Diez M.S."/>
            <person name="Solano J."/>
            <person name="Bargiela R."/>
            <person name="Golyshina O.V."/>
            <person name="Manteca A."/>
            <person name="Ramos J.L."/>
            <person name="Gallego J.R."/>
            <person name="Llorente I."/>
            <person name="Martins Dos Santos V.A."/>
            <person name="Jensen O.N."/>
            <person name="Pelaez A.I."/>
            <person name="Sanchez J."/>
            <person name="Ferrer M."/>
        </authorList>
    </citation>
    <scope>NUCLEOTIDE SEQUENCE</scope>
</reference>
<dbReference type="SUPFAM" id="SSF46785">
    <property type="entry name" value="Winged helix' DNA-binding domain"/>
    <property type="match status" value="1"/>
</dbReference>
<dbReference type="FunFam" id="1.10.10.10:FF:000001">
    <property type="entry name" value="LysR family transcriptional regulator"/>
    <property type="match status" value="1"/>
</dbReference>
<dbReference type="PANTHER" id="PTHR30126">
    <property type="entry name" value="HTH-TYPE TRANSCRIPTIONAL REGULATOR"/>
    <property type="match status" value="1"/>
</dbReference>